<reference evidence="1 2" key="1">
    <citation type="submission" date="2024-09" db="EMBL/GenBank/DDBJ databases">
        <authorList>
            <person name="Sun Q."/>
            <person name="Mori K."/>
        </authorList>
    </citation>
    <scope>NUCLEOTIDE SEQUENCE [LARGE SCALE GENOMIC DNA]</scope>
    <source>
        <strain evidence="1 2">CCM 8545</strain>
    </source>
</reference>
<comment type="caution">
    <text evidence="1">The sequence shown here is derived from an EMBL/GenBank/DDBJ whole genome shotgun (WGS) entry which is preliminary data.</text>
</comment>
<accession>A0ABV6C912</accession>
<sequence length="402" mass="44796">MKKNFFNKTTIALSVAGLIVATNVSSRSLGVTNQIKGDRPELQAVQLSGKLQVGMELAIPDNYVKDGFEGAIITDTDGDEPLTFADLATLVNSPDGNVFEFIDTGTKNHIEWFLVPKSYEEVDGKKENWLTQEEFDNLDAEIKEDIVFLNGNAATVDGKQVTTPNYTGLQKIILPAIALNKRIGFKITARTKTGFPIDAEPVYVMNAFLTDNKGPTDPKPDPETPPGTVDLWTTKVVIQTRVAGTQEWKTVINELKDDMPDFYPVDTTLEVDDYSVVNREFKAMLFDEEGRSLDHLYQSVDAFAWRFVVKEGMTYNGKPITSADLETNDFKQALAFKANNYTYDNTTKEDFFIFTVQDTNINSKIKPLIEQGMQLSVDIDDTKADIGLENPDPTSPLSVLEQ</sequence>
<dbReference type="EMBL" id="JBHLXE010000048">
    <property type="protein sequence ID" value="MFC0179467.1"/>
    <property type="molecule type" value="Genomic_DNA"/>
</dbReference>
<gene>
    <name evidence="1" type="ORF">ACFFIT_05070</name>
</gene>
<dbReference type="Proteomes" id="UP001589758">
    <property type="component" value="Unassembled WGS sequence"/>
</dbReference>
<evidence type="ECO:0000313" key="2">
    <source>
        <dbReference type="Proteomes" id="UP001589758"/>
    </source>
</evidence>
<name>A0ABV6C912_9GAMM</name>
<proteinExistence type="predicted"/>
<keyword evidence="2" id="KW-1185">Reference proteome</keyword>
<evidence type="ECO:0000313" key="1">
    <source>
        <dbReference type="EMBL" id="MFC0179467.1"/>
    </source>
</evidence>
<organism evidence="1 2">
    <name type="scientific">Thorsellia kenyensis</name>
    <dbReference type="NCBI Taxonomy" id="1549888"/>
    <lineage>
        <taxon>Bacteria</taxon>
        <taxon>Pseudomonadati</taxon>
        <taxon>Pseudomonadota</taxon>
        <taxon>Gammaproteobacteria</taxon>
        <taxon>Enterobacterales</taxon>
        <taxon>Thorselliaceae</taxon>
        <taxon>Thorsellia</taxon>
    </lineage>
</organism>
<dbReference type="RefSeq" id="WP_385876569.1">
    <property type="nucleotide sequence ID" value="NZ_JBHLXE010000048.1"/>
</dbReference>
<protein>
    <submittedName>
        <fullName evidence="1">Uncharacterized protein</fullName>
    </submittedName>
</protein>